<keyword evidence="2" id="KW-0012">Acyltransferase</keyword>
<dbReference type="SUPFAM" id="SSF55729">
    <property type="entry name" value="Acyl-CoA N-acyltransferases (Nat)"/>
    <property type="match status" value="1"/>
</dbReference>
<dbReference type="RefSeq" id="WP_238292313.1">
    <property type="nucleotide sequence ID" value="NZ_BPQS01000053.1"/>
</dbReference>
<protein>
    <submittedName>
        <fullName evidence="2">GNAT family N-acetyltransferase</fullName>
        <ecNumber evidence="2">2.3.1.-</ecNumber>
    </submittedName>
</protein>
<evidence type="ECO:0000313" key="2">
    <source>
        <dbReference type="EMBL" id="MDN3569252.1"/>
    </source>
</evidence>
<organism evidence="2 3">
    <name type="scientific">Methylobacterium longum</name>
    <dbReference type="NCBI Taxonomy" id="767694"/>
    <lineage>
        <taxon>Bacteria</taxon>
        <taxon>Pseudomonadati</taxon>
        <taxon>Pseudomonadota</taxon>
        <taxon>Alphaproteobacteria</taxon>
        <taxon>Hyphomicrobiales</taxon>
        <taxon>Methylobacteriaceae</taxon>
        <taxon>Methylobacterium</taxon>
    </lineage>
</organism>
<dbReference type="EMBL" id="JAUFPT010000002">
    <property type="protein sequence ID" value="MDN3569252.1"/>
    <property type="molecule type" value="Genomic_DNA"/>
</dbReference>
<feature type="domain" description="BioF2-like acetyltransferase" evidence="1">
    <location>
        <begin position="243"/>
        <end position="373"/>
    </location>
</feature>
<sequence length="458" mass="51581">MPLSQIYPLPTVDLRQNTDVKEAIGLANDAAIAETWSVLHHDCGANLSGYQLPMEDMTTMQIDHRPIRTVSVRDVDALSAHADAWDRLGRSAPQRLPTLLPDWMDAFFRHRVGEQQSWFCTFAYLGDRLIGVLPVVVSPHPIFGRARPLLMTPSDDITNSGDILLATEHAHEALTALLQEVLREQPAYLELLLPAVRQTSPLWAATAVGLPEHVVMKGRVCRYSKIDVAAGEKAYLDGLGQLKRNLRRYRKKLDERGPVSVEILTDEAAEPGFIHEFLELEASGWKGRHGSAIIQQPKDAAFYTRLVETFAARGRLEWHVIRVAGRVVAAGMGLRCGASVALPRIAFDETYSDCAPGTLLTGEVNAEAFRRGHLIELNHLSEAAWHRNWNMPQEEYVNLHLVRRSFTARLFHQTVVASRIFWHEDLKRRISPEVKTRIKALIRRGKATQSKHRRPSIQ</sequence>
<comment type="caution">
    <text evidence="2">The sequence shown here is derived from an EMBL/GenBank/DDBJ whole genome shotgun (WGS) entry which is preliminary data.</text>
</comment>
<dbReference type="Pfam" id="PF13480">
    <property type="entry name" value="Acetyltransf_6"/>
    <property type="match status" value="1"/>
</dbReference>
<keyword evidence="2" id="KW-0808">Transferase</keyword>
<gene>
    <name evidence="2" type="ORF">QWZ18_01275</name>
</gene>
<proteinExistence type="predicted"/>
<reference evidence="3" key="1">
    <citation type="journal article" date="2019" name="Int. J. Syst. Evol. Microbiol.">
        <title>The Global Catalogue of Microorganisms (GCM) 10K type strain sequencing project: providing services to taxonomists for standard genome sequencing and annotation.</title>
        <authorList>
            <consortium name="The Broad Institute Genomics Platform"/>
            <consortium name="The Broad Institute Genome Sequencing Center for Infectious Disease"/>
            <person name="Wu L."/>
            <person name="Ma J."/>
        </authorList>
    </citation>
    <scope>NUCLEOTIDE SEQUENCE [LARGE SCALE GENOMIC DNA]</scope>
    <source>
        <strain evidence="3">CECT 7806</strain>
    </source>
</reference>
<dbReference type="Gene3D" id="3.40.630.30">
    <property type="match status" value="1"/>
</dbReference>
<evidence type="ECO:0000259" key="1">
    <source>
        <dbReference type="Pfam" id="PF13480"/>
    </source>
</evidence>
<name>A0ABT8AHE3_9HYPH</name>
<evidence type="ECO:0000313" key="3">
    <source>
        <dbReference type="Proteomes" id="UP001244297"/>
    </source>
</evidence>
<dbReference type="Proteomes" id="UP001244297">
    <property type="component" value="Unassembled WGS sequence"/>
</dbReference>
<dbReference type="InterPro" id="IPR016181">
    <property type="entry name" value="Acyl_CoA_acyltransferase"/>
</dbReference>
<dbReference type="GO" id="GO:0016746">
    <property type="term" value="F:acyltransferase activity"/>
    <property type="evidence" value="ECO:0007669"/>
    <property type="project" value="UniProtKB-KW"/>
</dbReference>
<accession>A0ABT8AHE3</accession>
<keyword evidence="3" id="KW-1185">Reference proteome</keyword>
<dbReference type="InterPro" id="IPR038740">
    <property type="entry name" value="BioF2-like_GNAT_dom"/>
</dbReference>
<dbReference type="EC" id="2.3.1.-" evidence="2"/>